<accession>A0ABP0FZ81</accession>
<keyword evidence="4" id="KW-1185">Reference proteome</keyword>
<feature type="compositionally biased region" description="Basic and acidic residues" evidence="2">
    <location>
        <begin position="228"/>
        <end position="237"/>
    </location>
</feature>
<feature type="region of interest" description="Disordered" evidence="2">
    <location>
        <begin position="222"/>
        <end position="250"/>
    </location>
</feature>
<keyword evidence="1" id="KW-0175">Coiled coil</keyword>
<dbReference type="Pfam" id="PF15254">
    <property type="entry name" value="CCDC14"/>
    <property type="match status" value="2"/>
</dbReference>
<comment type="caution">
    <text evidence="3">The sequence shown here is derived from an EMBL/GenBank/DDBJ whole genome shotgun (WGS) entry which is preliminary data.</text>
</comment>
<feature type="compositionally biased region" description="Polar residues" evidence="2">
    <location>
        <begin position="238"/>
        <end position="249"/>
    </location>
</feature>
<feature type="region of interest" description="Disordered" evidence="2">
    <location>
        <begin position="25"/>
        <end position="49"/>
    </location>
</feature>
<organism evidence="3 4">
    <name type="scientific">Clavelina lepadiformis</name>
    <name type="common">Light-bulb sea squirt</name>
    <name type="synonym">Ascidia lepadiformis</name>
    <dbReference type="NCBI Taxonomy" id="159417"/>
    <lineage>
        <taxon>Eukaryota</taxon>
        <taxon>Metazoa</taxon>
        <taxon>Chordata</taxon>
        <taxon>Tunicata</taxon>
        <taxon>Ascidiacea</taxon>
        <taxon>Aplousobranchia</taxon>
        <taxon>Clavelinidae</taxon>
        <taxon>Clavelina</taxon>
    </lineage>
</organism>
<evidence type="ECO:0000313" key="4">
    <source>
        <dbReference type="Proteomes" id="UP001642483"/>
    </source>
</evidence>
<evidence type="ECO:0000313" key="3">
    <source>
        <dbReference type="EMBL" id="CAK8684906.1"/>
    </source>
</evidence>
<proteinExistence type="predicted"/>
<dbReference type="PANTHER" id="PTHR22367:SF2">
    <property type="entry name" value="COILED-COIL DOMAIN-CONTAINING PROTEIN 14"/>
    <property type="match status" value="1"/>
</dbReference>
<protein>
    <submittedName>
        <fullName evidence="3">Uncharacterized protein</fullName>
    </submittedName>
</protein>
<dbReference type="InterPro" id="IPR029343">
    <property type="entry name" value="CCDC14"/>
</dbReference>
<dbReference type="Proteomes" id="UP001642483">
    <property type="component" value="Unassembled WGS sequence"/>
</dbReference>
<dbReference type="PANTHER" id="PTHR22367">
    <property type="entry name" value="COILED-COIL DOMAIN-CONTAINING PROTEIN 14"/>
    <property type="match status" value="1"/>
</dbReference>
<reference evidence="3 4" key="1">
    <citation type="submission" date="2024-02" db="EMBL/GenBank/DDBJ databases">
        <authorList>
            <person name="Daric V."/>
            <person name="Darras S."/>
        </authorList>
    </citation>
    <scope>NUCLEOTIDE SEQUENCE [LARGE SCALE GENOMIC DNA]</scope>
</reference>
<gene>
    <name evidence="3" type="ORF">CVLEPA_LOCUS16076</name>
</gene>
<evidence type="ECO:0000256" key="1">
    <source>
        <dbReference type="SAM" id="Coils"/>
    </source>
</evidence>
<evidence type="ECO:0000256" key="2">
    <source>
        <dbReference type="SAM" id="MobiDB-lite"/>
    </source>
</evidence>
<feature type="coiled-coil region" evidence="1">
    <location>
        <begin position="361"/>
        <end position="395"/>
    </location>
</feature>
<name>A0ABP0FZ81_CLALP</name>
<dbReference type="EMBL" id="CAWYQH010000098">
    <property type="protein sequence ID" value="CAK8684906.1"/>
    <property type="molecule type" value="Genomic_DNA"/>
</dbReference>
<sequence>MQSIHEYLFKLHECSMMLFKEILDQPTRGPSSRASKVGIRRSAKPTSTKDVLKPVTKRKVNAPRKRLVLRNKPGAINQETAKGLQLTEKVTRKLNEGKTTSYNADIPSSTPIFTPVKKEKLPSCNHNKSNIPPVSISSSQCSLIELLQQYNITNSNRPPTEKSIDLLEDTLTPEDEEVNPKLHTFQEVLAKLQRTVQPTSKADDISAKQAFTDVKVAFESLFGPSSSNEKDKERNTPFDKSTNSNQNSRLAMLENENISLQRQLRLVRRELQNKENKTNCEGFNLEMAALQCQNATLEKKVTEISEALENTLSMQQTLNLANEKLSMENSKLLDELTMKDDELRKSGHLFSTETQLIKQDVSEALEKVGSLRENLDRATSENDNLLQEIRNKDDEIFRLSELNKGLQSSVSRLLQDLNKVPKPTSDVNLTSLVLKKFDSVLSSPPIHKPNPQRNLYTAITESPGLATVHLAPEIIPETKFPSEVISGSDLTVAGSSCSPSMPTSVSSSMFSVTSRDERDFSAGLACLDADIRKLQDSLKGLNNV</sequence>